<evidence type="ECO:0000256" key="2">
    <source>
        <dbReference type="ARBA" id="ARBA00022525"/>
    </source>
</evidence>
<dbReference type="InterPro" id="IPR013858">
    <property type="entry name" value="Peptidase_M10B_C"/>
</dbReference>
<feature type="domain" description="Calx-beta" evidence="6">
    <location>
        <begin position="274"/>
        <end position="366"/>
    </location>
</feature>
<keyword evidence="5" id="KW-0106">Calcium</keyword>
<protein>
    <recommendedName>
        <fullName evidence="10">Calx-beta domain-containing protein</fullName>
    </recommendedName>
</protein>
<dbReference type="InterPro" id="IPR038081">
    <property type="entry name" value="CalX-like_sf"/>
</dbReference>
<evidence type="ECO:0000256" key="1">
    <source>
        <dbReference type="ARBA" id="ARBA00004613"/>
    </source>
</evidence>
<proteinExistence type="predicted"/>
<dbReference type="Gene3D" id="2.150.10.10">
    <property type="entry name" value="Serralysin-like metalloprotease, C-terminal"/>
    <property type="match status" value="1"/>
</dbReference>
<gene>
    <name evidence="8" type="ORF">CEP15_18740</name>
</gene>
<dbReference type="Proteomes" id="UP000236284">
    <property type="component" value="Unassembled WGS sequence"/>
</dbReference>
<sequence>MSIVSQINLLQDNGGTPGGALSSTQLVSGTTFWVEIQLQDLRINSSGIVGSRLNLNWNSNSLTATSLTVTNSLPLLRSENITTGNAQVGGGSIPTAGIGKAIGKDKLERFALVKLTTKFDLDANTALFTIAANPIHFATADGITVLNGSPLIALVNPITTIPQNTSTSTAVKVANLSITDDIFGNNTTSLSGSDASSFEIKGNELYLKAGTNLNYNTKSSYSVILSVNDANINKGDSKTFNLSVTPVTLPTLSIEATNAIQSEGNLGTKSFNFIVIRSGDISNVSSANWTVTGFGINQANNTDFVAGTLPTGMVSFAAGETSQTITVNVSGDTSVELDEEFIVTLSTPTNATVTTGTARGTITNDDNNQPKVISGTDQGDIIDATTRQSTVMPGKGDDIIIVNTASVVIIELPNEGNDTVFSSVNYNLAALPQIENLTLTGTTDINGIGNGKDNVITGNSGQNVLTGLQGNDTFVFNFGDSVVGKPDKIRDFQFGKDKIRVNGLSPSVLTRATNSTASTLDSLVNSVFIDANGAESGNQAFATNSAALVVSTAQGIGGTYLIVNDGIGGFNPATDLVINLTGYSSTLPGVGNIGVSNLSLFV</sequence>
<feature type="domain" description="Peptidase M10 serralysin C-terminal" evidence="7">
    <location>
        <begin position="449"/>
        <end position="507"/>
    </location>
</feature>
<evidence type="ECO:0000256" key="4">
    <source>
        <dbReference type="ARBA" id="ARBA00022737"/>
    </source>
</evidence>
<evidence type="ECO:0000313" key="9">
    <source>
        <dbReference type="Proteomes" id="UP000236284"/>
    </source>
</evidence>
<keyword evidence="2" id="KW-0964">Secreted</keyword>
<keyword evidence="4" id="KW-0677">Repeat</keyword>
<evidence type="ECO:0000259" key="7">
    <source>
        <dbReference type="Pfam" id="PF08548"/>
    </source>
</evidence>
<dbReference type="Pfam" id="PF08548">
    <property type="entry name" value="Peptidase_M10_C"/>
    <property type="match status" value="1"/>
</dbReference>
<reference evidence="8 9" key="1">
    <citation type="submission" date="2017-06" db="EMBL/GenBank/DDBJ databases">
        <title>Genome variation in co-occurring toxic Cylindrospermopsis raciborskii strains determines phenotypic plasticity.</title>
        <authorList>
            <person name="Willis A."/>
            <person name="Woodhouse J."/>
            <person name="Ongley S."/>
            <person name="Jex A."/>
            <person name="Burford M."/>
            <person name="Neilan B."/>
        </authorList>
    </citation>
    <scope>NUCLEOTIDE SEQUENCE [LARGE SCALE GENOMIC DNA]</scope>
    <source>
        <strain evidence="8 9">C07</strain>
    </source>
</reference>
<keyword evidence="3" id="KW-0732">Signal</keyword>
<evidence type="ECO:0000259" key="6">
    <source>
        <dbReference type="Pfam" id="PF03160"/>
    </source>
</evidence>
<dbReference type="InterPro" id="IPR011049">
    <property type="entry name" value="Serralysin-like_metalloprot_C"/>
</dbReference>
<evidence type="ECO:0000313" key="8">
    <source>
        <dbReference type="EMBL" id="PNJ91153.1"/>
    </source>
</evidence>
<dbReference type="NCBIfam" id="NF041519">
    <property type="entry name" value="bluetail"/>
    <property type="match status" value="1"/>
</dbReference>
<dbReference type="InterPro" id="IPR048165">
    <property type="entry name" value="Bluetail_dom"/>
</dbReference>
<dbReference type="InterPro" id="IPR003644">
    <property type="entry name" value="Calx_beta"/>
</dbReference>
<organism evidence="8 9">
    <name type="scientific">Cylindrospermopsis raciborskii C07</name>
    <dbReference type="NCBI Taxonomy" id="2014886"/>
    <lineage>
        <taxon>Bacteria</taxon>
        <taxon>Bacillati</taxon>
        <taxon>Cyanobacteriota</taxon>
        <taxon>Cyanophyceae</taxon>
        <taxon>Nostocales</taxon>
        <taxon>Aphanizomenonaceae</taxon>
        <taxon>Cylindrospermopsis</taxon>
    </lineage>
</organism>
<dbReference type="SUPFAM" id="SSF51120">
    <property type="entry name" value="beta-Roll"/>
    <property type="match status" value="1"/>
</dbReference>
<comment type="subcellular location">
    <subcellularLocation>
        <location evidence="1">Secreted</location>
    </subcellularLocation>
</comment>
<evidence type="ECO:0000256" key="5">
    <source>
        <dbReference type="ARBA" id="ARBA00022837"/>
    </source>
</evidence>
<name>A0ABX4WGK5_9CYAN</name>
<evidence type="ECO:0008006" key="10">
    <source>
        <dbReference type="Google" id="ProtNLM"/>
    </source>
</evidence>
<accession>A0ABX4WGK5</accession>
<dbReference type="SUPFAM" id="SSF141072">
    <property type="entry name" value="CalX-like"/>
    <property type="match status" value="1"/>
</dbReference>
<comment type="caution">
    <text evidence="8">The sequence shown here is derived from an EMBL/GenBank/DDBJ whole genome shotgun (WGS) entry which is preliminary data.</text>
</comment>
<dbReference type="Gene3D" id="2.60.40.2030">
    <property type="match status" value="1"/>
</dbReference>
<dbReference type="RefSeq" id="WP_102939304.1">
    <property type="nucleotide sequence ID" value="NZ_NJHS01000422.1"/>
</dbReference>
<keyword evidence="9" id="KW-1185">Reference proteome</keyword>
<evidence type="ECO:0000256" key="3">
    <source>
        <dbReference type="ARBA" id="ARBA00022729"/>
    </source>
</evidence>
<dbReference type="EMBL" id="NJHS01000422">
    <property type="protein sequence ID" value="PNJ91153.1"/>
    <property type="molecule type" value="Genomic_DNA"/>
</dbReference>
<dbReference type="Pfam" id="PF03160">
    <property type="entry name" value="Calx-beta"/>
    <property type="match status" value="1"/>
</dbReference>